<sequence length="192" mass="21809">MASRINGIGNTKTYINKQGTALKKQFQEEIIKRSRVLSQKVQADLNNAVDKGAVAFTQRSILFMFRKGGTTSVRCTILVKSIQAKYLYEVIVDPKALDKFIPTSTAKLTKQGNISGLKKNLSNGRYKVVKGKNGKERLIDTSKKDTKRKTKRVIGLREEKKRKMIYDFYGEVDKGFRVVISDLRGIFVIKRN</sequence>
<dbReference type="EMBL" id="CP116347">
    <property type="protein sequence ID" value="WCE14744.1"/>
    <property type="molecule type" value="Genomic_DNA"/>
</dbReference>
<reference evidence="1 2" key="1">
    <citation type="submission" date="2023-01" db="EMBL/GenBank/DDBJ databases">
        <title>Genome sequence resource and annotation of Enterobacter ludwigii, an economically important pathogen of seedling wilt with strawberry.</title>
        <authorList>
            <person name="Xie Y."/>
        </authorList>
    </citation>
    <scope>NUCLEOTIDE SEQUENCE [LARGE SCALE GENOMIC DNA]</scope>
    <source>
        <strain evidence="1 2">CM-TZ4</strain>
    </source>
</reference>
<dbReference type="RefSeq" id="WP_200816275.1">
    <property type="nucleotide sequence ID" value="NZ_CP116347.1"/>
</dbReference>
<dbReference type="AlphaFoldDB" id="A0AAX3LEP2"/>
<keyword evidence="2" id="KW-1185">Reference proteome</keyword>
<organism evidence="1 2">
    <name type="scientific">Enterobacter ludwigii</name>
    <dbReference type="NCBI Taxonomy" id="299767"/>
    <lineage>
        <taxon>Bacteria</taxon>
        <taxon>Pseudomonadati</taxon>
        <taxon>Pseudomonadota</taxon>
        <taxon>Gammaproteobacteria</taxon>
        <taxon>Enterobacterales</taxon>
        <taxon>Enterobacteriaceae</taxon>
        <taxon>Enterobacter</taxon>
        <taxon>Enterobacter cloacae complex</taxon>
    </lineage>
</organism>
<evidence type="ECO:0000313" key="2">
    <source>
        <dbReference type="Proteomes" id="UP001210538"/>
    </source>
</evidence>
<evidence type="ECO:0000313" key="1">
    <source>
        <dbReference type="EMBL" id="WCE14744.1"/>
    </source>
</evidence>
<proteinExistence type="predicted"/>
<name>A0AAX3LEP2_9ENTR</name>
<gene>
    <name evidence="1" type="ORF">PHA72_07725</name>
</gene>
<protein>
    <submittedName>
        <fullName evidence="1">Uncharacterized protein</fullName>
    </submittedName>
</protein>
<dbReference type="Proteomes" id="UP001210538">
    <property type="component" value="Chromosome"/>
</dbReference>
<accession>A0AAX3LEP2</accession>